<evidence type="ECO:0000313" key="3">
    <source>
        <dbReference type="Proteomes" id="UP000637906"/>
    </source>
</evidence>
<keyword evidence="1" id="KW-0472">Membrane</keyword>
<feature type="transmembrane region" description="Helical" evidence="1">
    <location>
        <begin position="1268"/>
        <end position="1288"/>
    </location>
</feature>
<protein>
    <submittedName>
        <fullName evidence="2">Uncharacterized protein</fullName>
    </submittedName>
</protein>
<feature type="transmembrane region" description="Helical" evidence="1">
    <location>
        <begin position="671"/>
        <end position="694"/>
    </location>
</feature>
<gene>
    <name evidence="2" type="ORF">sL5_01990</name>
</gene>
<keyword evidence="1" id="KW-1133">Transmembrane helix</keyword>
<reference evidence="2 3" key="1">
    <citation type="journal article" date="2021" name="Microb. Ecol.">
        <title>Candidatus Mesenet longicola: Novel Endosymbionts of Brontispa longissima that Induce Cytoplasmic Incompatibility.</title>
        <authorList>
            <person name="Takano S."/>
            <person name="Gotoh Y."/>
            <person name="Hayashi T."/>
        </authorList>
    </citation>
    <scope>NUCLEOTIDE SEQUENCE [LARGE SCALE GENOMIC DNA]</scope>
    <source>
        <strain evidence="2">L5</strain>
    </source>
</reference>
<accession>A0A8J3HX53</accession>
<sequence>MLFHDEFIKKSLSNFLHLDCLLDIDLENIKEKFGSFSIKGTKKNGEKIFSYIPKDIFIEFTDGEEKYLKITKADLLRYQKEQMANPIRVWGNDDEYNTRLITSLLFGATPGWHEYCTNLYEHGQDRYIHDQRAGAGRAKQFLNWMYDDEGYPGRLEEQNEYEKRIPFCFPNPELLRSHFSYAGNNQYALVVLDSWENTVLYQKLNELKLLHQFTIQEPDDKEKIKRAIIAPFCSWQEAITKILEEQSLEKDLSLEQQKTHVISLIREFVENQAAKNKEEIQGTKQLEEKVKGFIQSIKENGTGNPNVTQVQRAIKALYQVRKNIAANKEFFDKFTDDKGVLQSEQYFRALTAHIDSEITFLVTFQNVLTEKDLDIFLNQTCTKVHSDINELLLAHDFLLTDDLEHRDIVINFTRKEVKELYQYVSDIINTYRFLLDNRNALEIEDANDAKYKIIQDYIDSTKKSIPTLDIDHLVSVIKEEKDSENFKNKWLLHQLKLHPLSEHFKIENINDTQDKVGELWKIVEDNNSNKKFNKSNFINGLTEVLNSSANNKNTVYIEQSRWLAFKHWLYNVSYYVPLSSIWLSHVNPGKSRTGTKYKGKTLKEKLYTKNRVIQTSEFSQNIREALSLDTGNKEFVESKHEASWLIKEYRKKHRISGAKEKVLTYLGKNKILWYTLLTIFILFTSAAAIAGRVLSCLGIMPPVVVDRMINSLRGIFDGFVVMFGLDTIIDSIFILAVDLAGLVVRCVDYLLLFGLVSKTIRYLTKGIGKVVQGISGGFKALYETIRIYGLKGSFILLHDKITNSKQPAAAEKYKIKEQKEEGCEVKEKIEKKKDTTTDQEHDIDNILSSIKKLWQESQTENLKSNGERIKYVFNNLKSQIEIDLFDRDVKFPKLSKNLPTLIQGSIEFQYRFHYLLKKYPEKFSIGPSTGSNGQNEENDVTVENYRMKTYDSMVETSLKTKLSPKKQEEMEFNNASIIKECISNQAKEFIGTETLDKKIAAIEWARKTLKNSDIDFAIKKAEPVFRTTKAHISAEVALHDYSEKLKEFRNRITRGEKISVDELNAYEAIFTRYIVDAHYMLGSIDQFTAKNHESSSLHQFRAAFSDNCALFTSPSHGAKNAALIFGIDRGGVSLASRVKEYTVDFVEEFQDPKVFAVAFAAYYIAVQIPGLLEVAHTITDVPEIMLDHVGLGMVYDHFLETDVGRTLIEMVYQRGELLKDVWVLFNEFKDGVIGESELKKRWSEIKQEVKKTKSHCDHHEHGNAKERLISFINGLVHLIFTIFFINLIRNLFHKTKTEYRTFFHYYEKEQCVIGNPKLDETKGNQNIIDNDMYNFPKVSKCLSNTAFVQNAFNKLQSVSA</sequence>
<feature type="transmembrane region" description="Helical" evidence="1">
    <location>
        <begin position="715"/>
        <end position="737"/>
    </location>
</feature>
<keyword evidence="1" id="KW-0812">Transmembrane</keyword>
<comment type="caution">
    <text evidence="2">The sequence shown here is derived from an EMBL/GenBank/DDBJ whole genome shotgun (WGS) entry which is preliminary data.</text>
</comment>
<proteinExistence type="predicted"/>
<dbReference type="Proteomes" id="UP000637906">
    <property type="component" value="Unassembled WGS sequence"/>
</dbReference>
<evidence type="ECO:0000256" key="1">
    <source>
        <dbReference type="SAM" id="Phobius"/>
    </source>
</evidence>
<dbReference type="EMBL" id="BNGU01000005">
    <property type="protein sequence ID" value="GHM59206.1"/>
    <property type="molecule type" value="Genomic_DNA"/>
</dbReference>
<name>A0A8J3HX53_9RICK</name>
<evidence type="ECO:0000313" key="2">
    <source>
        <dbReference type="EMBL" id="GHM59206.1"/>
    </source>
</evidence>
<keyword evidence="3" id="KW-1185">Reference proteome</keyword>
<organism evidence="2 3">
    <name type="scientific">Candidatus Mesenet longicola</name>
    <dbReference type="NCBI Taxonomy" id="1892558"/>
    <lineage>
        <taxon>Bacteria</taxon>
        <taxon>Pseudomonadati</taxon>
        <taxon>Pseudomonadota</taxon>
        <taxon>Alphaproteobacteria</taxon>
        <taxon>Rickettsiales</taxon>
        <taxon>Anaplasmataceae</taxon>
        <taxon>Candidatus Mesenet</taxon>
    </lineage>
</organism>